<dbReference type="EC" id="1.11.1.24" evidence="2"/>
<evidence type="ECO:0000313" key="14">
    <source>
        <dbReference type="Proteomes" id="UP000033385"/>
    </source>
</evidence>
<dbReference type="PANTHER" id="PTHR42801">
    <property type="entry name" value="THIOREDOXIN-DEPENDENT PEROXIDE REDUCTASE"/>
    <property type="match status" value="1"/>
</dbReference>
<dbReference type="SUPFAM" id="SSF52833">
    <property type="entry name" value="Thioredoxin-like"/>
    <property type="match status" value="1"/>
</dbReference>
<name>A0A0F3NIC4_ANAPH</name>
<evidence type="ECO:0000256" key="2">
    <source>
        <dbReference type="ARBA" id="ARBA00013017"/>
    </source>
</evidence>
<evidence type="ECO:0000256" key="11">
    <source>
        <dbReference type="ARBA" id="ARBA00049091"/>
    </source>
</evidence>
<keyword evidence="3" id="KW-0575">Peroxidase</keyword>
<accession>A0A0F3NIC4</accession>
<dbReference type="PANTHER" id="PTHR42801:SF4">
    <property type="entry name" value="AHPC_TSA FAMILY PROTEIN"/>
    <property type="match status" value="1"/>
</dbReference>
<dbReference type="CDD" id="cd03017">
    <property type="entry name" value="PRX_BCP"/>
    <property type="match status" value="1"/>
</dbReference>
<sequence>MVVREGDKAPGFKEEEGVVFPILASYYGNKNVVLYFYPKDDTPGCTKEAEGFRDANDKFANLNTAVVGVSRDSITSHENFKKSTSCLLSLLLTKKLFWQKHMAYG</sequence>
<evidence type="ECO:0000256" key="10">
    <source>
        <dbReference type="ARBA" id="ARBA00042639"/>
    </source>
</evidence>
<protein>
    <recommendedName>
        <fullName evidence="2">thioredoxin-dependent peroxiredoxin</fullName>
        <ecNumber evidence="2">1.11.1.24</ecNumber>
    </recommendedName>
    <alternativeName>
        <fullName evidence="8">Thioredoxin peroxidase</fullName>
    </alternativeName>
    <alternativeName>
        <fullName evidence="10">Thioredoxin-dependent peroxiredoxin Bcp</fullName>
    </alternativeName>
</protein>
<reference evidence="13 14" key="1">
    <citation type="submission" date="2015-01" db="EMBL/GenBank/DDBJ databases">
        <title>Genome Sequencing of Rickettsiales.</title>
        <authorList>
            <person name="Daugherty S.C."/>
            <person name="Su Q."/>
            <person name="Abolude K."/>
            <person name="Beier-Sexton M."/>
            <person name="Carlyon J.A."/>
            <person name="Carter R."/>
            <person name="Day N.P."/>
            <person name="Dumler S.J."/>
            <person name="Dyachenko V."/>
            <person name="Godinez A."/>
            <person name="Kurtti T.J."/>
            <person name="Lichay M."/>
            <person name="Mullins K.E."/>
            <person name="Ott S."/>
            <person name="Pappas-Brown V."/>
            <person name="Paris D.H."/>
            <person name="Patel P."/>
            <person name="Richards A.L."/>
            <person name="Sadzewicz L."/>
            <person name="Sears K."/>
            <person name="Seidman D."/>
            <person name="Sengamalay N."/>
            <person name="Stenos J."/>
            <person name="Tallon L.J."/>
            <person name="Vincent G."/>
            <person name="Fraser C.M."/>
            <person name="Munderloh U."/>
            <person name="Dunning-Hotopp J.C."/>
        </authorList>
    </citation>
    <scope>NUCLEOTIDE SEQUENCE [LARGE SCALE GENOMIC DNA]</scope>
    <source>
        <strain evidence="13 14">ApNP</strain>
    </source>
</reference>
<evidence type="ECO:0000313" key="13">
    <source>
        <dbReference type="EMBL" id="KJV67536.1"/>
    </source>
</evidence>
<evidence type="ECO:0000256" key="4">
    <source>
        <dbReference type="ARBA" id="ARBA00022862"/>
    </source>
</evidence>
<dbReference type="Proteomes" id="UP000033385">
    <property type="component" value="Unassembled WGS sequence"/>
</dbReference>
<evidence type="ECO:0000259" key="12">
    <source>
        <dbReference type="PROSITE" id="PS51352"/>
    </source>
</evidence>
<dbReference type="GO" id="GO:0045454">
    <property type="term" value="P:cell redox homeostasis"/>
    <property type="evidence" value="ECO:0007669"/>
    <property type="project" value="TreeGrafter"/>
</dbReference>
<keyword evidence="6" id="KW-1015">Disulfide bond</keyword>
<organism evidence="13 14">
    <name type="scientific">Anaplasma phagocytophilum str. ApNP</name>
    <dbReference type="NCBI Taxonomy" id="1359153"/>
    <lineage>
        <taxon>Bacteria</taxon>
        <taxon>Pseudomonadati</taxon>
        <taxon>Pseudomonadota</taxon>
        <taxon>Alphaproteobacteria</taxon>
        <taxon>Rickettsiales</taxon>
        <taxon>Anaplasmataceae</taxon>
        <taxon>Anaplasma</taxon>
        <taxon>phagocytophilum group</taxon>
    </lineage>
</organism>
<gene>
    <name evidence="13" type="ORF">APHNP_0265</name>
</gene>
<dbReference type="InterPro" id="IPR050924">
    <property type="entry name" value="Peroxiredoxin_BCP/PrxQ"/>
</dbReference>
<dbReference type="PATRIC" id="fig|1359153.3.peg.273"/>
<dbReference type="Gene3D" id="3.40.30.10">
    <property type="entry name" value="Glutaredoxin"/>
    <property type="match status" value="1"/>
</dbReference>
<dbReference type="GO" id="GO:0034599">
    <property type="term" value="P:cellular response to oxidative stress"/>
    <property type="evidence" value="ECO:0007669"/>
    <property type="project" value="TreeGrafter"/>
</dbReference>
<dbReference type="PROSITE" id="PS51352">
    <property type="entry name" value="THIOREDOXIN_2"/>
    <property type="match status" value="1"/>
</dbReference>
<dbReference type="Pfam" id="PF00578">
    <property type="entry name" value="AhpC-TSA"/>
    <property type="match status" value="1"/>
</dbReference>
<evidence type="ECO:0000256" key="7">
    <source>
        <dbReference type="ARBA" id="ARBA00023284"/>
    </source>
</evidence>
<feature type="domain" description="Thioredoxin" evidence="12">
    <location>
        <begin position="3"/>
        <end position="105"/>
    </location>
</feature>
<evidence type="ECO:0000256" key="5">
    <source>
        <dbReference type="ARBA" id="ARBA00023002"/>
    </source>
</evidence>
<dbReference type="AlphaFoldDB" id="A0A0F3NIC4"/>
<dbReference type="GO" id="GO:0008379">
    <property type="term" value="F:thioredoxin peroxidase activity"/>
    <property type="evidence" value="ECO:0007669"/>
    <property type="project" value="TreeGrafter"/>
</dbReference>
<keyword evidence="5" id="KW-0560">Oxidoreductase</keyword>
<keyword evidence="4" id="KW-0049">Antioxidant</keyword>
<evidence type="ECO:0000256" key="6">
    <source>
        <dbReference type="ARBA" id="ARBA00023157"/>
    </source>
</evidence>
<dbReference type="InterPro" id="IPR000866">
    <property type="entry name" value="AhpC/TSA"/>
</dbReference>
<comment type="caution">
    <text evidence="13">The sequence shown here is derived from an EMBL/GenBank/DDBJ whole genome shotgun (WGS) entry which is preliminary data.</text>
</comment>
<proteinExistence type="inferred from homology"/>
<evidence type="ECO:0000256" key="3">
    <source>
        <dbReference type="ARBA" id="ARBA00022559"/>
    </source>
</evidence>
<keyword evidence="7" id="KW-0676">Redox-active center</keyword>
<dbReference type="EMBL" id="LANW01000001">
    <property type="protein sequence ID" value="KJV67536.1"/>
    <property type="molecule type" value="Genomic_DNA"/>
</dbReference>
<comment type="similarity">
    <text evidence="9">Belongs to the peroxiredoxin family. BCP/PrxQ subfamily.</text>
</comment>
<comment type="catalytic activity">
    <reaction evidence="11">
        <text>a hydroperoxide + [thioredoxin]-dithiol = an alcohol + [thioredoxin]-disulfide + H2O</text>
        <dbReference type="Rhea" id="RHEA:62620"/>
        <dbReference type="Rhea" id="RHEA-COMP:10698"/>
        <dbReference type="Rhea" id="RHEA-COMP:10700"/>
        <dbReference type="ChEBI" id="CHEBI:15377"/>
        <dbReference type="ChEBI" id="CHEBI:29950"/>
        <dbReference type="ChEBI" id="CHEBI:30879"/>
        <dbReference type="ChEBI" id="CHEBI:35924"/>
        <dbReference type="ChEBI" id="CHEBI:50058"/>
        <dbReference type="EC" id="1.11.1.24"/>
    </reaction>
</comment>
<dbReference type="GO" id="GO:0005737">
    <property type="term" value="C:cytoplasm"/>
    <property type="evidence" value="ECO:0007669"/>
    <property type="project" value="TreeGrafter"/>
</dbReference>
<dbReference type="InterPro" id="IPR036249">
    <property type="entry name" value="Thioredoxin-like_sf"/>
</dbReference>
<evidence type="ECO:0000256" key="9">
    <source>
        <dbReference type="ARBA" id="ARBA00038489"/>
    </source>
</evidence>
<comment type="function">
    <text evidence="1">Thiol-specific peroxidase that catalyzes the reduction of hydrogen peroxide and organic hydroperoxides to water and alcohols, respectively. Plays a role in cell protection against oxidative stress by detoxifying peroxides and as sensor of hydrogen peroxide-mediated signaling events.</text>
</comment>
<evidence type="ECO:0000256" key="8">
    <source>
        <dbReference type="ARBA" id="ARBA00032824"/>
    </source>
</evidence>
<dbReference type="InterPro" id="IPR013766">
    <property type="entry name" value="Thioredoxin_domain"/>
</dbReference>
<evidence type="ECO:0000256" key="1">
    <source>
        <dbReference type="ARBA" id="ARBA00003330"/>
    </source>
</evidence>